<evidence type="ECO:0000313" key="2">
    <source>
        <dbReference type="EMBL" id="KAK5630783.1"/>
    </source>
</evidence>
<evidence type="ECO:0000256" key="1">
    <source>
        <dbReference type="SAM" id="MobiDB-lite"/>
    </source>
</evidence>
<proteinExistence type="predicted"/>
<dbReference type="AlphaFoldDB" id="A0AAN7UQF0"/>
<name>A0AAN7UQF0_9PEZI</name>
<feature type="compositionally biased region" description="Low complexity" evidence="1">
    <location>
        <begin position="41"/>
        <end position="52"/>
    </location>
</feature>
<gene>
    <name evidence="2" type="ORF">RRF57_006498</name>
</gene>
<evidence type="ECO:0000313" key="3">
    <source>
        <dbReference type="Proteomes" id="UP001305414"/>
    </source>
</evidence>
<dbReference type="Proteomes" id="UP001305414">
    <property type="component" value="Unassembled WGS sequence"/>
</dbReference>
<keyword evidence="3" id="KW-1185">Reference proteome</keyword>
<accession>A0AAN7UQF0</accession>
<sequence length="96" mass="11460">MYQQQQQQQQVMYTAEQIQAYQNQAYEERYRDYYASLKTAQQQQHRQQQQQQASEQEMWDSERPTLKTQRSSFFTGGVKNTLGKVGNGFLNRKNTP</sequence>
<reference evidence="2 3" key="1">
    <citation type="submission" date="2023-10" db="EMBL/GenBank/DDBJ databases">
        <title>Draft genome sequence of Xylaria bambusicola isolate GMP-LS, the root and basal stem rot pathogen of sugarcane in Indonesia.</title>
        <authorList>
            <person name="Selvaraj P."/>
            <person name="Muralishankar V."/>
            <person name="Muruganantham S."/>
            <person name="Sp S."/>
            <person name="Haryani S."/>
            <person name="Lau K.J.X."/>
            <person name="Naqvi N.I."/>
        </authorList>
    </citation>
    <scope>NUCLEOTIDE SEQUENCE [LARGE SCALE GENOMIC DNA]</scope>
    <source>
        <strain evidence="2">GMP-LS</strain>
    </source>
</reference>
<protein>
    <submittedName>
        <fullName evidence="2">Uncharacterized protein</fullName>
    </submittedName>
</protein>
<feature type="region of interest" description="Disordered" evidence="1">
    <location>
        <begin position="38"/>
        <end position="79"/>
    </location>
</feature>
<comment type="caution">
    <text evidence="2">The sequence shown here is derived from an EMBL/GenBank/DDBJ whole genome shotgun (WGS) entry which is preliminary data.</text>
</comment>
<dbReference type="EMBL" id="JAWHQM010000017">
    <property type="protein sequence ID" value="KAK5630783.1"/>
    <property type="molecule type" value="Genomic_DNA"/>
</dbReference>
<organism evidence="2 3">
    <name type="scientific">Xylaria bambusicola</name>
    <dbReference type="NCBI Taxonomy" id="326684"/>
    <lineage>
        <taxon>Eukaryota</taxon>
        <taxon>Fungi</taxon>
        <taxon>Dikarya</taxon>
        <taxon>Ascomycota</taxon>
        <taxon>Pezizomycotina</taxon>
        <taxon>Sordariomycetes</taxon>
        <taxon>Xylariomycetidae</taxon>
        <taxon>Xylariales</taxon>
        <taxon>Xylariaceae</taxon>
        <taxon>Xylaria</taxon>
    </lineage>
</organism>